<evidence type="ECO:0000313" key="4">
    <source>
        <dbReference type="Proteomes" id="UP000746747"/>
    </source>
</evidence>
<organism evidence="3 4">
    <name type="scientific">Cercopithifilaria johnstoni</name>
    <dbReference type="NCBI Taxonomy" id="2874296"/>
    <lineage>
        <taxon>Eukaryota</taxon>
        <taxon>Metazoa</taxon>
        <taxon>Ecdysozoa</taxon>
        <taxon>Nematoda</taxon>
        <taxon>Chromadorea</taxon>
        <taxon>Rhabditida</taxon>
        <taxon>Spirurina</taxon>
        <taxon>Spiruromorpha</taxon>
        <taxon>Filarioidea</taxon>
        <taxon>Onchocercidae</taxon>
        <taxon>Cercopithifilaria</taxon>
    </lineage>
</organism>
<dbReference type="Gene3D" id="1.20.5.110">
    <property type="match status" value="1"/>
</dbReference>
<gene>
    <name evidence="3" type="ORF">CJOHNSTONI_LOCUS8621</name>
</gene>
<keyword evidence="4" id="KW-1185">Reference proteome</keyword>
<keyword evidence="2" id="KW-0472">Membrane</keyword>
<dbReference type="GO" id="GO:0006893">
    <property type="term" value="P:Golgi to plasma membrane transport"/>
    <property type="evidence" value="ECO:0007669"/>
    <property type="project" value="TreeGrafter"/>
</dbReference>
<evidence type="ECO:0000256" key="2">
    <source>
        <dbReference type="SAM" id="Phobius"/>
    </source>
</evidence>
<sequence length="446" mass="49471">MDTRRSMDSPPILVSCKSILRGSTENSRLRPDRQLSKSQSIIDSNDPSTAKASSLDDSPPGANKMVFSEGVTSLTFIQSSVKKKDPRANFCLWVGTSASTCIIYYLLIPADRLNSAVSVVHSGSVVHTRGRMLYTTLMDRNFRLLEGAAESYHEKMIAKPKEGDRNHSEENFPNKVLTKWSLSPTCSNATEYSGEDDFLQFAVLVSEDEVHTVALPNFNFLFLYRPEFPFVKARATHIHGYPVLMILNGAGQIVILSLPSLRLLFCSNLFRHSVDYDDPICFKTSFAEHGLGMYTITPSEIQKFTVCSELTNQVHGSAGELFVPVDMPEQPKSSFLKGMSTLFASQKDSFDLDALLFDKNSNSVAGSNMRSIAKTIPGPSSMEHATARGVSAGQAANMALQALNERAEKLNITVDATERLKENAMTLSQRTGKLVEKYEKKKWYNF</sequence>
<dbReference type="OrthoDB" id="19944at2759"/>
<keyword evidence="2" id="KW-0812">Transmembrane</keyword>
<comment type="caution">
    <text evidence="3">The sequence shown here is derived from an EMBL/GenBank/DDBJ whole genome shotgun (WGS) entry which is preliminary data.</text>
</comment>
<feature type="transmembrane region" description="Helical" evidence="2">
    <location>
        <begin position="90"/>
        <end position="108"/>
    </location>
</feature>
<dbReference type="GO" id="GO:0005096">
    <property type="term" value="F:GTPase activator activity"/>
    <property type="evidence" value="ECO:0007669"/>
    <property type="project" value="TreeGrafter"/>
</dbReference>
<dbReference type="AlphaFoldDB" id="A0A8J2MCG6"/>
<dbReference type="EMBL" id="CAKAEH010001730">
    <property type="protein sequence ID" value="CAG9538968.1"/>
    <property type="molecule type" value="Genomic_DNA"/>
</dbReference>
<dbReference type="GO" id="GO:0019905">
    <property type="term" value="F:syntaxin binding"/>
    <property type="evidence" value="ECO:0007669"/>
    <property type="project" value="TreeGrafter"/>
</dbReference>
<feature type="region of interest" description="Disordered" evidence="1">
    <location>
        <begin position="23"/>
        <end position="59"/>
    </location>
</feature>
<dbReference type="GO" id="GO:0005886">
    <property type="term" value="C:plasma membrane"/>
    <property type="evidence" value="ECO:0007669"/>
    <property type="project" value="TreeGrafter"/>
</dbReference>
<feature type="compositionally biased region" description="Polar residues" evidence="1">
    <location>
        <begin position="36"/>
        <end position="56"/>
    </location>
</feature>
<keyword evidence="2" id="KW-1133">Transmembrane helix</keyword>
<evidence type="ECO:0000313" key="3">
    <source>
        <dbReference type="EMBL" id="CAG9538968.1"/>
    </source>
</evidence>
<dbReference type="Proteomes" id="UP000746747">
    <property type="component" value="Unassembled WGS sequence"/>
</dbReference>
<dbReference type="CDD" id="cd15873">
    <property type="entry name" value="R-SNARE_STXBP5_6"/>
    <property type="match status" value="1"/>
</dbReference>
<dbReference type="GO" id="GO:0031201">
    <property type="term" value="C:SNARE complex"/>
    <property type="evidence" value="ECO:0007669"/>
    <property type="project" value="TreeGrafter"/>
</dbReference>
<dbReference type="PANTHER" id="PTHR10241">
    <property type="entry name" value="LETHAL 2 GIANT LARVAE PROTEIN"/>
    <property type="match status" value="1"/>
</dbReference>
<name>A0A8J2MCG6_9BILA</name>
<dbReference type="GO" id="GO:0006887">
    <property type="term" value="P:exocytosis"/>
    <property type="evidence" value="ECO:0007669"/>
    <property type="project" value="TreeGrafter"/>
</dbReference>
<accession>A0A8J2MCG6</accession>
<dbReference type="PANTHER" id="PTHR10241:SF25">
    <property type="entry name" value="TOMOSYN, ISOFORM C"/>
    <property type="match status" value="1"/>
</dbReference>
<protein>
    <submittedName>
        <fullName evidence="3">Uncharacterized protein</fullName>
    </submittedName>
</protein>
<proteinExistence type="predicted"/>
<dbReference type="GO" id="GO:0045159">
    <property type="term" value="F:myosin II binding"/>
    <property type="evidence" value="ECO:0007669"/>
    <property type="project" value="TreeGrafter"/>
</dbReference>
<reference evidence="3" key="1">
    <citation type="submission" date="2021-09" db="EMBL/GenBank/DDBJ databases">
        <authorList>
            <consortium name="Pathogen Informatics"/>
        </authorList>
    </citation>
    <scope>NUCLEOTIDE SEQUENCE</scope>
</reference>
<evidence type="ECO:0000256" key="1">
    <source>
        <dbReference type="SAM" id="MobiDB-lite"/>
    </source>
</evidence>